<proteinExistence type="predicted"/>
<organism evidence="1 2">
    <name type="scientific">Oryza meyeriana var. granulata</name>
    <dbReference type="NCBI Taxonomy" id="110450"/>
    <lineage>
        <taxon>Eukaryota</taxon>
        <taxon>Viridiplantae</taxon>
        <taxon>Streptophyta</taxon>
        <taxon>Embryophyta</taxon>
        <taxon>Tracheophyta</taxon>
        <taxon>Spermatophyta</taxon>
        <taxon>Magnoliopsida</taxon>
        <taxon>Liliopsida</taxon>
        <taxon>Poales</taxon>
        <taxon>Poaceae</taxon>
        <taxon>BOP clade</taxon>
        <taxon>Oryzoideae</taxon>
        <taxon>Oryzeae</taxon>
        <taxon>Oryzinae</taxon>
        <taxon>Oryza</taxon>
        <taxon>Oryza meyeriana</taxon>
    </lineage>
</organism>
<reference evidence="1 2" key="1">
    <citation type="submission" date="2019-11" db="EMBL/GenBank/DDBJ databases">
        <title>Whole genome sequence of Oryza granulata.</title>
        <authorList>
            <person name="Li W."/>
        </authorList>
    </citation>
    <scope>NUCLEOTIDE SEQUENCE [LARGE SCALE GENOMIC DNA]</scope>
    <source>
        <strain evidence="2">cv. Menghai</strain>
        <tissue evidence="1">Leaf</tissue>
    </source>
</reference>
<dbReference type="Proteomes" id="UP000479710">
    <property type="component" value="Unassembled WGS sequence"/>
</dbReference>
<dbReference type="AlphaFoldDB" id="A0A6G1BS72"/>
<evidence type="ECO:0000313" key="2">
    <source>
        <dbReference type="Proteomes" id="UP000479710"/>
    </source>
</evidence>
<name>A0A6G1BS72_9ORYZ</name>
<evidence type="ECO:0000313" key="1">
    <source>
        <dbReference type="EMBL" id="KAF0890554.1"/>
    </source>
</evidence>
<accession>A0A6G1BS72</accession>
<sequence>MSNMGPFEAIMSSDSVSAPCLGLDSVASRACNGQIKGRWEHVWWQWCWKEKSEVGEGMSVALGWRERGGLEEELVALGGEVEVEAMRRCLFGVGKGEDDTWHGSQRGREGQLDEEEGQALARSSSVSMMAVEVEQCREREGRLELEEEDDMEAAIESGGAMPAGHERQLAGVWLHLAALAGYGGSERGREALCSMVRGAHPSAWWPRPAGRRVGGGAGMLGGQAGRRWAGEGDQGGCVRHVSVCPQ</sequence>
<dbReference type="EMBL" id="SPHZ02000011">
    <property type="protein sequence ID" value="KAF0890554.1"/>
    <property type="molecule type" value="Genomic_DNA"/>
</dbReference>
<gene>
    <name evidence="1" type="ORF">E2562_003766</name>
</gene>
<keyword evidence="2" id="KW-1185">Reference proteome</keyword>
<comment type="caution">
    <text evidence="1">The sequence shown here is derived from an EMBL/GenBank/DDBJ whole genome shotgun (WGS) entry which is preliminary data.</text>
</comment>
<protein>
    <submittedName>
        <fullName evidence="1">Uncharacterized protein</fullName>
    </submittedName>
</protein>